<feature type="transmembrane region" description="Helical" evidence="10">
    <location>
        <begin position="52"/>
        <end position="71"/>
    </location>
</feature>
<comment type="subcellular location">
    <subcellularLocation>
        <location evidence="1">Endoplasmic reticulum membrane</location>
        <topology evidence="1">Multi-pass membrane protein</topology>
    </subcellularLocation>
</comment>
<dbReference type="PANTHER" id="PTHR11863">
    <property type="entry name" value="STEROL DESATURASE"/>
    <property type="match status" value="1"/>
</dbReference>
<sequence>MEFSDEMLSAIIPPVVHWVFAGIYGLLGTYLTKYRLHPKGDEEKNNTVSKRAVIKGVLIQHVIQIAVHFMAAKVRANEGSAAKEQQPSLPVLAVQWIIAMVVMDTWQYFIHRLVHVNRFLYRHIHAAHHAQIVPYVYGALYGHPIESLLLDIIGGALAFLISGMTTRTSIYFFSFATIKSLDLHSGLYIPWNPLQALFFNNCAFHDTHHQLKGHRHNFSQPFFISWDKILGTYMPYSVEERTGGGFEIKFLKDA</sequence>
<dbReference type="GO" id="GO:0005789">
    <property type="term" value="C:endoplasmic reticulum membrane"/>
    <property type="evidence" value="ECO:0007669"/>
    <property type="project" value="UniProtKB-SubCell"/>
</dbReference>
<keyword evidence="12" id="KW-1185">Reference proteome</keyword>
<feature type="transmembrane region" description="Helical" evidence="10">
    <location>
        <begin position="91"/>
        <end position="110"/>
    </location>
</feature>
<keyword evidence="8" id="KW-0456">Lyase</keyword>
<dbReference type="EC" id="4.1.99.5" evidence="3"/>
<dbReference type="InterPro" id="IPR006694">
    <property type="entry name" value="Fatty_acid_hydroxylase"/>
</dbReference>
<gene>
    <name evidence="13" type="primary">LOC120250358</name>
</gene>
<reference evidence="13" key="1">
    <citation type="submission" date="2025-08" db="UniProtKB">
        <authorList>
            <consortium name="RefSeq"/>
        </authorList>
    </citation>
    <scope>IDENTIFICATION</scope>
</reference>
<evidence type="ECO:0000256" key="3">
    <source>
        <dbReference type="ARBA" id="ARBA00013146"/>
    </source>
</evidence>
<protein>
    <recommendedName>
        <fullName evidence="3">aldehyde oxygenase (deformylating)</fullName>
        <ecNumber evidence="3">4.1.99.5</ecNumber>
    </recommendedName>
</protein>
<accession>A0AB40AJC4</accession>
<evidence type="ECO:0000256" key="5">
    <source>
        <dbReference type="ARBA" id="ARBA00022824"/>
    </source>
</evidence>
<evidence type="ECO:0000256" key="8">
    <source>
        <dbReference type="ARBA" id="ARBA00023239"/>
    </source>
</evidence>
<evidence type="ECO:0000313" key="12">
    <source>
        <dbReference type="Proteomes" id="UP001515500"/>
    </source>
</evidence>
<proteinExistence type="inferred from homology"/>
<evidence type="ECO:0000256" key="10">
    <source>
        <dbReference type="SAM" id="Phobius"/>
    </source>
</evidence>
<feature type="domain" description="Fatty acid hydroxylase" evidence="11">
    <location>
        <begin position="96"/>
        <end position="232"/>
    </location>
</feature>
<comment type="catalytic activity">
    <reaction evidence="9">
        <text>a long-chain fatty aldehyde + 2 NADPH + O2 + H(+) = a long-chain alkane + formate + 2 NADP(+) + H2O</text>
        <dbReference type="Rhea" id="RHEA:21440"/>
        <dbReference type="ChEBI" id="CHEBI:15377"/>
        <dbReference type="ChEBI" id="CHEBI:15378"/>
        <dbReference type="ChEBI" id="CHEBI:15379"/>
        <dbReference type="ChEBI" id="CHEBI:15740"/>
        <dbReference type="ChEBI" id="CHEBI:17176"/>
        <dbReference type="ChEBI" id="CHEBI:57783"/>
        <dbReference type="ChEBI" id="CHEBI:58349"/>
        <dbReference type="ChEBI" id="CHEBI:83563"/>
        <dbReference type="EC" id="4.1.99.5"/>
    </reaction>
</comment>
<evidence type="ECO:0000313" key="13">
    <source>
        <dbReference type="RefSeq" id="XP_039115097.1"/>
    </source>
</evidence>
<dbReference type="GO" id="GO:0071771">
    <property type="term" value="F:aldehyde oxygenase (deformylating) activity"/>
    <property type="evidence" value="ECO:0007669"/>
    <property type="project" value="UniProtKB-EC"/>
</dbReference>
<evidence type="ECO:0000256" key="2">
    <source>
        <dbReference type="ARBA" id="ARBA00009324"/>
    </source>
</evidence>
<feature type="transmembrane region" description="Helical" evidence="10">
    <location>
        <begin position="12"/>
        <end position="31"/>
    </location>
</feature>
<organism evidence="12 13">
    <name type="scientific">Dioscorea cayennensis subsp. rotundata</name>
    <name type="common">White Guinea yam</name>
    <name type="synonym">Dioscorea rotundata</name>
    <dbReference type="NCBI Taxonomy" id="55577"/>
    <lineage>
        <taxon>Eukaryota</taxon>
        <taxon>Viridiplantae</taxon>
        <taxon>Streptophyta</taxon>
        <taxon>Embryophyta</taxon>
        <taxon>Tracheophyta</taxon>
        <taxon>Spermatophyta</taxon>
        <taxon>Magnoliopsida</taxon>
        <taxon>Liliopsida</taxon>
        <taxon>Dioscoreales</taxon>
        <taxon>Dioscoreaceae</taxon>
        <taxon>Dioscorea</taxon>
    </lineage>
</organism>
<dbReference type="AlphaFoldDB" id="A0AB40AJC4"/>
<evidence type="ECO:0000256" key="1">
    <source>
        <dbReference type="ARBA" id="ARBA00004477"/>
    </source>
</evidence>
<keyword evidence="5" id="KW-0256">Endoplasmic reticulum</keyword>
<dbReference type="GO" id="GO:0016491">
    <property type="term" value="F:oxidoreductase activity"/>
    <property type="evidence" value="ECO:0007669"/>
    <property type="project" value="InterPro"/>
</dbReference>
<evidence type="ECO:0000256" key="9">
    <source>
        <dbReference type="ARBA" id="ARBA00047909"/>
    </source>
</evidence>
<evidence type="ECO:0000256" key="7">
    <source>
        <dbReference type="ARBA" id="ARBA00023136"/>
    </source>
</evidence>
<name>A0AB40AJC4_DIOCR</name>
<dbReference type="InterPro" id="IPR050307">
    <property type="entry name" value="Sterol_Desaturase_Related"/>
</dbReference>
<evidence type="ECO:0000259" key="11">
    <source>
        <dbReference type="Pfam" id="PF04116"/>
    </source>
</evidence>
<keyword evidence="4 10" id="KW-0812">Transmembrane</keyword>
<dbReference type="GO" id="GO:0008610">
    <property type="term" value="P:lipid biosynthetic process"/>
    <property type="evidence" value="ECO:0007669"/>
    <property type="project" value="InterPro"/>
</dbReference>
<dbReference type="Pfam" id="PF04116">
    <property type="entry name" value="FA_hydroxylase"/>
    <property type="match status" value="1"/>
</dbReference>
<evidence type="ECO:0000256" key="4">
    <source>
        <dbReference type="ARBA" id="ARBA00022692"/>
    </source>
</evidence>
<dbReference type="RefSeq" id="XP_039115097.1">
    <property type="nucleotide sequence ID" value="XM_039259163.1"/>
</dbReference>
<keyword evidence="7 10" id="KW-0472">Membrane</keyword>
<dbReference type="GO" id="GO:0005506">
    <property type="term" value="F:iron ion binding"/>
    <property type="evidence" value="ECO:0007669"/>
    <property type="project" value="InterPro"/>
</dbReference>
<evidence type="ECO:0000256" key="6">
    <source>
        <dbReference type="ARBA" id="ARBA00022989"/>
    </source>
</evidence>
<keyword evidence="6 10" id="KW-1133">Transmembrane helix</keyword>
<dbReference type="Proteomes" id="UP001515500">
    <property type="component" value="Chromosome 19"/>
</dbReference>
<dbReference type="GeneID" id="120250358"/>
<comment type="similarity">
    <text evidence="2">Belongs to the sterol desaturase family.</text>
</comment>